<keyword evidence="2" id="KW-1185">Reference proteome</keyword>
<proteinExistence type="predicted"/>
<dbReference type="EMBL" id="JBHSBI010000001">
    <property type="protein sequence ID" value="MFC4005709.1"/>
    <property type="molecule type" value="Genomic_DNA"/>
</dbReference>
<gene>
    <name evidence="1" type="ORF">ACFOY2_00645</name>
</gene>
<protein>
    <submittedName>
        <fullName evidence="1">Uncharacterized protein</fullName>
    </submittedName>
</protein>
<dbReference type="RefSeq" id="WP_379525889.1">
    <property type="nucleotide sequence ID" value="NZ_JBHSBI010000001.1"/>
</dbReference>
<evidence type="ECO:0000313" key="2">
    <source>
        <dbReference type="Proteomes" id="UP001595851"/>
    </source>
</evidence>
<sequence>MSDNAKPGNGAPETGAKRWKKATAVTGMATALVGLATAIVQFTQAGTRSAAPAIAITSPGTGAGATASACQTVLGMANVADGMTLIVAVRRTTGTPRSKTKFYRVDTARSTGRWNVTVSLEGENPNTAGQWYSITAFTMPVGWADFLEKVGGSADGPLITASTMPPYDGEAPSIDVQRVAGQGFC</sequence>
<dbReference type="Proteomes" id="UP001595851">
    <property type="component" value="Unassembled WGS sequence"/>
</dbReference>
<evidence type="ECO:0000313" key="1">
    <source>
        <dbReference type="EMBL" id="MFC4005709.1"/>
    </source>
</evidence>
<organism evidence="1 2">
    <name type="scientific">Nonomuraea purpurea</name>
    <dbReference type="NCBI Taxonomy" id="1849276"/>
    <lineage>
        <taxon>Bacteria</taxon>
        <taxon>Bacillati</taxon>
        <taxon>Actinomycetota</taxon>
        <taxon>Actinomycetes</taxon>
        <taxon>Streptosporangiales</taxon>
        <taxon>Streptosporangiaceae</taxon>
        <taxon>Nonomuraea</taxon>
    </lineage>
</organism>
<accession>A0ABV8FYK8</accession>
<comment type="caution">
    <text evidence="1">The sequence shown here is derived from an EMBL/GenBank/DDBJ whole genome shotgun (WGS) entry which is preliminary data.</text>
</comment>
<name>A0ABV8FYK8_9ACTN</name>
<reference evidence="2" key="1">
    <citation type="journal article" date="2019" name="Int. J. Syst. Evol. Microbiol.">
        <title>The Global Catalogue of Microorganisms (GCM) 10K type strain sequencing project: providing services to taxonomists for standard genome sequencing and annotation.</title>
        <authorList>
            <consortium name="The Broad Institute Genomics Platform"/>
            <consortium name="The Broad Institute Genome Sequencing Center for Infectious Disease"/>
            <person name="Wu L."/>
            <person name="Ma J."/>
        </authorList>
    </citation>
    <scope>NUCLEOTIDE SEQUENCE [LARGE SCALE GENOMIC DNA]</scope>
    <source>
        <strain evidence="2">TBRC 1276</strain>
    </source>
</reference>